<dbReference type="FunFam" id="2.40.30.170:FF:000010">
    <property type="entry name" value="Efflux RND transporter periplasmic adaptor subunit"/>
    <property type="match status" value="1"/>
</dbReference>
<dbReference type="InterPro" id="IPR058791">
    <property type="entry name" value="3HB_CusB"/>
</dbReference>
<dbReference type="NCBIfam" id="TIGR01730">
    <property type="entry name" value="RND_mfp"/>
    <property type="match status" value="1"/>
</dbReference>
<dbReference type="Pfam" id="PF25954">
    <property type="entry name" value="Beta-barrel_RND_2"/>
    <property type="match status" value="1"/>
</dbReference>
<dbReference type="EMBL" id="RSFE01000003">
    <property type="protein sequence ID" value="RWU11481.1"/>
    <property type="molecule type" value="Genomic_DNA"/>
</dbReference>
<dbReference type="Proteomes" id="UP000288789">
    <property type="component" value="Unassembled WGS sequence"/>
</dbReference>
<dbReference type="PANTHER" id="PTHR30097:SF15">
    <property type="entry name" value="CATION EFFLUX SYSTEM PROTEIN CUSB"/>
    <property type="match status" value="1"/>
</dbReference>
<dbReference type="Gene3D" id="2.40.50.320">
    <property type="entry name" value="Copper binding periplasmic protein CusF"/>
    <property type="match status" value="1"/>
</dbReference>
<dbReference type="AlphaFoldDB" id="A0A451GEH8"/>
<dbReference type="Gene3D" id="2.40.420.20">
    <property type="match status" value="1"/>
</dbReference>
<dbReference type="InterPro" id="IPR058792">
    <property type="entry name" value="Beta-barrel_RND_2"/>
</dbReference>
<dbReference type="PANTHER" id="PTHR30097">
    <property type="entry name" value="CATION EFFLUX SYSTEM PROTEIN CUSB"/>
    <property type="match status" value="1"/>
</dbReference>
<gene>
    <name evidence="8" type="ORF">EGC76_04235</name>
</gene>
<feature type="domain" description="Heavy metal binding" evidence="3">
    <location>
        <begin position="45"/>
        <end position="70"/>
    </location>
</feature>
<name>A0A451GEH8_9GAMM</name>
<feature type="domain" description="CusB-like three alpha-helical bundle" evidence="4">
    <location>
        <begin position="159"/>
        <end position="206"/>
    </location>
</feature>
<dbReference type="InterPro" id="IPR006143">
    <property type="entry name" value="RND_pump_MFP"/>
</dbReference>
<dbReference type="Pfam" id="PF25869">
    <property type="entry name" value="3HB_CusB"/>
    <property type="match status" value="1"/>
</dbReference>
<dbReference type="GO" id="GO:0015679">
    <property type="term" value="P:plasma membrane copper ion transport"/>
    <property type="evidence" value="ECO:0007669"/>
    <property type="project" value="TreeGrafter"/>
</dbReference>
<comment type="caution">
    <text evidence="8">The sequence shown here is derived from an EMBL/GenBank/DDBJ whole genome shotgun (WGS) entry which is preliminary data.</text>
</comment>
<dbReference type="InterPro" id="IPR045800">
    <property type="entry name" value="HMBD"/>
</dbReference>
<dbReference type="Pfam" id="PF25975">
    <property type="entry name" value="CzcB_C"/>
    <property type="match status" value="1"/>
</dbReference>
<evidence type="ECO:0000259" key="5">
    <source>
        <dbReference type="Pfam" id="PF25919"/>
    </source>
</evidence>
<accession>A0A451GEH8</accession>
<proteinExistence type="inferred from homology"/>
<feature type="domain" description="CusB-like beta-barrel" evidence="6">
    <location>
        <begin position="244"/>
        <end position="320"/>
    </location>
</feature>
<dbReference type="Gene3D" id="6.10.140.730">
    <property type="match status" value="1"/>
</dbReference>
<dbReference type="Pfam" id="PF19335">
    <property type="entry name" value="HMBD"/>
    <property type="match status" value="1"/>
</dbReference>
<dbReference type="InterPro" id="IPR051909">
    <property type="entry name" value="MFP_Cation_Efflux"/>
</dbReference>
<evidence type="ECO:0000259" key="3">
    <source>
        <dbReference type="Pfam" id="PF19335"/>
    </source>
</evidence>
<evidence type="ECO:0000256" key="2">
    <source>
        <dbReference type="ARBA" id="ARBA00022448"/>
    </source>
</evidence>
<evidence type="ECO:0000313" key="8">
    <source>
        <dbReference type="EMBL" id="RWU11481.1"/>
    </source>
</evidence>
<dbReference type="InterPro" id="IPR021647">
    <property type="entry name" value="CusF_Ec"/>
</dbReference>
<dbReference type="GO" id="GO:0046914">
    <property type="term" value="F:transition metal ion binding"/>
    <property type="evidence" value="ECO:0007669"/>
    <property type="project" value="TreeGrafter"/>
</dbReference>
<dbReference type="GO" id="GO:0022857">
    <property type="term" value="F:transmembrane transporter activity"/>
    <property type="evidence" value="ECO:0007669"/>
    <property type="project" value="InterPro"/>
</dbReference>
<keyword evidence="2" id="KW-0813">Transport</keyword>
<dbReference type="Gene3D" id="2.40.30.170">
    <property type="match status" value="1"/>
</dbReference>
<dbReference type="Pfam" id="PF25919">
    <property type="entry name" value="BSH_CusB"/>
    <property type="match status" value="1"/>
</dbReference>
<evidence type="ECO:0000259" key="7">
    <source>
        <dbReference type="Pfam" id="PF25975"/>
    </source>
</evidence>
<dbReference type="Pfam" id="PF11604">
    <property type="entry name" value="CusF_Ec"/>
    <property type="match status" value="1"/>
</dbReference>
<sequence>MKTVTKSLISLAVGFAVGAGAIGYVMQSTEVSDRSSGNAEKEPLYWVAPMDPNYRRDKPGKSPMGMDLIPYYGDDAEESSPGTVRIDPDVINNLGVTTATVTSSRLNLDIETVGYVQFDENRVLTVSPRVEGWIEKLFVKAVGNSVKAGEPLYSIYSPEMVNAQEELVLASQRGNQVLLDAAEERLRALQVSEPEIKKLKETHKIQKTITVKAKQSGVLDKLTVREGAFVKPSMNLMTIAQLDKIWVIAEVFERQLNQVEVGNKVQMDLEYAPGKDWEGKVDYVYPSLNPKTRTGQVRIHFDNPDGFLKPGMFANLNIKAGLGDKNLIIPKEALIRMGGSNRVVLALGDGKFKSVNVDVGRLGSSRVEILSGLMAGDEIVTSAQFLIDSESSKSSDFKRMNHDSNTDSESHDTMLNEAVSVEAVWVEATVKSVMPQHSMVTLNHGEIPEWDWPAMTMDFDVASDVELSQLSTGLSLHAEITQVGKQQYQLTSIHIPEQKQVTEQEHNHD</sequence>
<feature type="domain" description="CzcB-like C-terminal circularly permuted SH3-like" evidence="7">
    <location>
        <begin position="328"/>
        <end position="387"/>
    </location>
</feature>
<comment type="similarity">
    <text evidence="1">Belongs to the membrane fusion protein (MFP) (TC 8.A.1) family.</text>
</comment>
<keyword evidence="9" id="KW-1185">Reference proteome</keyword>
<evidence type="ECO:0000259" key="6">
    <source>
        <dbReference type="Pfam" id="PF25954"/>
    </source>
</evidence>
<organism evidence="8 9">
    <name type="scientific">Pseudidiomarina gelatinasegens</name>
    <dbReference type="NCBI Taxonomy" id="2487740"/>
    <lineage>
        <taxon>Bacteria</taxon>
        <taxon>Pseudomonadati</taxon>
        <taxon>Pseudomonadota</taxon>
        <taxon>Gammaproteobacteria</taxon>
        <taxon>Alteromonadales</taxon>
        <taxon>Idiomarinaceae</taxon>
        <taxon>Pseudidiomarina</taxon>
    </lineage>
</organism>
<dbReference type="GO" id="GO:0016020">
    <property type="term" value="C:membrane"/>
    <property type="evidence" value="ECO:0007669"/>
    <property type="project" value="InterPro"/>
</dbReference>
<dbReference type="SUPFAM" id="SSF111369">
    <property type="entry name" value="HlyD-like secretion proteins"/>
    <property type="match status" value="1"/>
</dbReference>
<dbReference type="OrthoDB" id="9806939at2"/>
<dbReference type="RefSeq" id="WP_128351781.1">
    <property type="nucleotide sequence ID" value="NZ_RSFE01000003.1"/>
</dbReference>
<feature type="domain" description="CusB-like barrel-sandwich hybrid" evidence="5">
    <location>
        <begin position="125"/>
        <end position="240"/>
    </location>
</feature>
<protein>
    <submittedName>
        <fullName evidence="8">Efflux RND transporter periplasmic adaptor subunit</fullName>
    </submittedName>
</protein>
<evidence type="ECO:0000313" key="9">
    <source>
        <dbReference type="Proteomes" id="UP000288789"/>
    </source>
</evidence>
<dbReference type="InterPro" id="IPR042230">
    <property type="entry name" value="CusF_sf"/>
</dbReference>
<dbReference type="InterPro" id="IPR058790">
    <property type="entry name" value="BSH_CusB"/>
</dbReference>
<evidence type="ECO:0000259" key="4">
    <source>
        <dbReference type="Pfam" id="PF25869"/>
    </source>
</evidence>
<dbReference type="InterPro" id="IPR058649">
    <property type="entry name" value="CzcB_C"/>
</dbReference>
<dbReference type="GO" id="GO:0030288">
    <property type="term" value="C:outer membrane-bounded periplasmic space"/>
    <property type="evidence" value="ECO:0007669"/>
    <property type="project" value="TreeGrafter"/>
</dbReference>
<reference evidence="8 9" key="1">
    <citation type="submission" date="2018-12" db="EMBL/GenBank/DDBJ databases">
        <authorList>
            <person name="Li A."/>
            <person name="Zhang M."/>
            <person name="Zhu H."/>
        </authorList>
    </citation>
    <scope>NUCLEOTIDE SEQUENCE [LARGE SCALE GENOMIC DNA]</scope>
    <source>
        <strain evidence="8 9">R04H25</strain>
    </source>
</reference>
<dbReference type="GO" id="GO:0060003">
    <property type="term" value="P:copper ion export"/>
    <property type="evidence" value="ECO:0007669"/>
    <property type="project" value="TreeGrafter"/>
</dbReference>
<evidence type="ECO:0000256" key="1">
    <source>
        <dbReference type="ARBA" id="ARBA00009477"/>
    </source>
</evidence>